<dbReference type="AlphaFoldDB" id="A0A7Z7N9H7"/>
<dbReference type="Proteomes" id="UP000554965">
    <property type="component" value="Unassembled WGS sequence"/>
</dbReference>
<dbReference type="Pfam" id="PF16859">
    <property type="entry name" value="TetR_C_11"/>
    <property type="match status" value="1"/>
</dbReference>
<dbReference type="Pfam" id="PF00440">
    <property type="entry name" value="TetR_N"/>
    <property type="match status" value="1"/>
</dbReference>
<proteinExistence type="predicted"/>
<dbReference type="SUPFAM" id="SSF46689">
    <property type="entry name" value="Homeodomain-like"/>
    <property type="match status" value="1"/>
</dbReference>
<reference evidence="6 7" key="1">
    <citation type="submission" date="2017-10" db="EMBL/GenBank/DDBJ databases">
        <authorList>
            <consortium name="Urmite Genomes"/>
        </authorList>
    </citation>
    <scope>NUCLEOTIDE SEQUENCE [LARGE SCALE GENOMIC DNA]</scope>
    <source>
        <strain evidence="6 7">FB-527</strain>
    </source>
</reference>
<dbReference type="PANTHER" id="PTHR30055">
    <property type="entry name" value="HTH-TYPE TRANSCRIPTIONAL REGULATOR RUTR"/>
    <property type="match status" value="1"/>
</dbReference>
<evidence type="ECO:0000313" key="7">
    <source>
        <dbReference type="Proteomes" id="UP000554965"/>
    </source>
</evidence>
<keyword evidence="3" id="KW-0804">Transcription</keyword>
<feature type="domain" description="HTH tetR-type" evidence="5">
    <location>
        <begin position="24"/>
        <end position="84"/>
    </location>
</feature>
<evidence type="ECO:0000256" key="4">
    <source>
        <dbReference type="PROSITE-ProRule" id="PRU00335"/>
    </source>
</evidence>
<dbReference type="InterPro" id="IPR011075">
    <property type="entry name" value="TetR_C"/>
</dbReference>
<evidence type="ECO:0000313" key="6">
    <source>
        <dbReference type="EMBL" id="SOJ53824.1"/>
    </source>
</evidence>
<evidence type="ECO:0000259" key="5">
    <source>
        <dbReference type="PROSITE" id="PS50977"/>
    </source>
</evidence>
<organism evidence="6 7">
    <name type="scientific">Mycobacterium simulans</name>
    <dbReference type="NCBI Taxonomy" id="627089"/>
    <lineage>
        <taxon>Bacteria</taxon>
        <taxon>Bacillati</taxon>
        <taxon>Actinomycetota</taxon>
        <taxon>Actinomycetes</taxon>
        <taxon>Mycobacteriales</taxon>
        <taxon>Mycobacteriaceae</taxon>
        <taxon>Mycobacterium</taxon>
    </lineage>
</organism>
<dbReference type="GO" id="GO:0000976">
    <property type="term" value="F:transcription cis-regulatory region binding"/>
    <property type="evidence" value="ECO:0007669"/>
    <property type="project" value="TreeGrafter"/>
</dbReference>
<dbReference type="EMBL" id="OCTY01000002">
    <property type="protein sequence ID" value="SOJ53824.1"/>
    <property type="molecule type" value="Genomic_DNA"/>
</dbReference>
<accession>A0A7Z7N9H7</accession>
<name>A0A7Z7N9H7_9MYCO</name>
<evidence type="ECO:0000256" key="3">
    <source>
        <dbReference type="ARBA" id="ARBA00023163"/>
    </source>
</evidence>
<dbReference type="PROSITE" id="PS50977">
    <property type="entry name" value="HTH_TETR_2"/>
    <property type="match status" value="1"/>
</dbReference>
<dbReference type="SUPFAM" id="SSF48498">
    <property type="entry name" value="Tetracyclin repressor-like, C-terminal domain"/>
    <property type="match status" value="1"/>
</dbReference>
<gene>
    <name evidence="6" type="ORF">MSIMFB_01321</name>
</gene>
<sequence length="206" mass="22638">MTAERVQPTTPRLDHRRLPRRRNQVLIDAIHDATLAELAENGYLGVSIDRVAKRAHTSKATIYRRWPTRADLVAATIHHASANDPGMTPDTGDVRTDLFLVLRAAADRLAGPYGEAARGLITETLADPKATQAARERLTDQRNRLIAAVLERAVTRGQAGPQALTPQLIAVAPTMLSHHYLLRGAPIADQTIDEILDHIVMPLIRP</sequence>
<dbReference type="GO" id="GO:0003700">
    <property type="term" value="F:DNA-binding transcription factor activity"/>
    <property type="evidence" value="ECO:0007669"/>
    <property type="project" value="TreeGrafter"/>
</dbReference>
<keyword evidence="7" id="KW-1185">Reference proteome</keyword>
<keyword evidence="1" id="KW-0805">Transcription regulation</keyword>
<dbReference type="PANTHER" id="PTHR30055:SF148">
    <property type="entry name" value="TETR-FAMILY TRANSCRIPTIONAL REGULATOR"/>
    <property type="match status" value="1"/>
</dbReference>
<protein>
    <submittedName>
        <fullName evidence="6">Putative HTH-type transcriptional regulator</fullName>
    </submittedName>
</protein>
<dbReference type="InterPro" id="IPR001647">
    <property type="entry name" value="HTH_TetR"/>
</dbReference>
<feature type="DNA-binding region" description="H-T-H motif" evidence="4">
    <location>
        <begin position="47"/>
        <end position="66"/>
    </location>
</feature>
<dbReference type="InterPro" id="IPR036271">
    <property type="entry name" value="Tet_transcr_reg_TetR-rel_C_sf"/>
</dbReference>
<dbReference type="InterPro" id="IPR050109">
    <property type="entry name" value="HTH-type_TetR-like_transc_reg"/>
</dbReference>
<evidence type="ECO:0000256" key="2">
    <source>
        <dbReference type="ARBA" id="ARBA00023125"/>
    </source>
</evidence>
<comment type="caution">
    <text evidence="6">The sequence shown here is derived from an EMBL/GenBank/DDBJ whole genome shotgun (WGS) entry which is preliminary data.</text>
</comment>
<dbReference type="Gene3D" id="1.10.10.60">
    <property type="entry name" value="Homeodomain-like"/>
    <property type="match status" value="1"/>
</dbReference>
<dbReference type="InterPro" id="IPR009057">
    <property type="entry name" value="Homeodomain-like_sf"/>
</dbReference>
<dbReference type="Gene3D" id="1.10.357.10">
    <property type="entry name" value="Tetracycline Repressor, domain 2"/>
    <property type="match status" value="1"/>
</dbReference>
<evidence type="ECO:0000256" key="1">
    <source>
        <dbReference type="ARBA" id="ARBA00023015"/>
    </source>
</evidence>
<keyword evidence="2 4" id="KW-0238">DNA-binding</keyword>